<dbReference type="GO" id="GO:0045087">
    <property type="term" value="P:innate immune response"/>
    <property type="evidence" value="ECO:0007669"/>
    <property type="project" value="UniProtKB-KW"/>
</dbReference>
<evidence type="ECO:0000313" key="12">
    <source>
        <dbReference type="EMBL" id="KAL0818289.1"/>
    </source>
</evidence>
<feature type="disulfide bond" evidence="8">
    <location>
        <begin position="68"/>
        <end position="74"/>
    </location>
</feature>
<evidence type="ECO:0000256" key="2">
    <source>
        <dbReference type="ARBA" id="ARBA00011245"/>
    </source>
</evidence>
<dbReference type="InterPro" id="IPR015510">
    <property type="entry name" value="PGRP"/>
</dbReference>
<evidence type="ECO:0000256" key="1">
    <source>
        <dbReference type="ARBA" id="ARBA00007553"/>
    </source>
</evidence>
<sequence length="211" mass="23055">MAHLTFVVMISILCSCSTGPVTRLQKTTYDFPFVTREEWGGRPPTEVSRMNTPVPFVVIHHTYIPGLCHTLDDCKSAMRGMQNFHQLTNGWADIGYNFAVGGEGSVFEGRGWVSVGAHAIGMNTQSIGIALIGDFVSKLPSPNQKDVVHDLIEAGIKLGYIRPDYQLIGHRQVSATECPGQALFDEITTWDHFGSLDESGNGNSLLSNTVD</sequence>
<dbReference type="InterPro" id="IPR006619">
    <property type="entry name" value="PGRP_domain_met/bac"/>
</dbReference>
<evidence type="ECO:0000256" key="8">
    <source>
        <dbReference type="PIRSR" id="PIRSR037945-1"/>
    </source>
</evidence>
<dbReference type="Proteomes" id="UP001549921">
    <property type="component" value="Unassembled WGS sequence"/>
</dbReference>
<feature type="signal peptide" evidence="9">
    <location>
        <begin position="1"/>
        <end position="18"/>
    </location>
</feature>
<evidence type="ECO:0000256" key="7">
    <source>
        <dbReference type="PIRNR" id="PIRNR037945"/>
    </source>
</evidence>
<name>A0ABD0SEL4_LOXSC</name>
<comment type="caution">
    <text evidence="12">The sequence shown here is derived from an EMBL/GenBank/DDBJ whole genome shotgun (WGS) entry which is preliminary data.</text>
</comment>
<evidence type="ECO:0000313" key="13">
    <source>
        <dbReference type="Proteomes" id="UP001549921"/>
    </source>
</evidence>
<dbReference type="PANTHER" id="PTHR11022:SF77">
    <property type="entry name" value="PEPTIDOGLYCAN-RECOGNITION PROTEIN LB"/>
    <property type="match status" value="1"/>
</dbReference>
<dbReference type="EMBL" id="JBEDNZ010000022">
    <property type="protein sequence ID" value="KAL0818289.1"/>
    <property type="molecule type" value="Genomic_DNA"/>
</dbReference>
<dbReference type="AlphaFoldDB" id="A0ABD0SEL4"/>
<evidence type="ECO:0000259" key="10">
    <source>
        <dbReference type="SMART" id="SM00644"/>
    </source>
</evidence>
<dbReference type="PIRSF" id="PIRSF037945">
    <property type="entry name" value="PGRPs"/>
    <property type="match status" value="1"/>
</dbReference>
<feature type="domain" description="Peptidoglycan recognition protein family" evidence="11">
    <location>
        <begin position="31"/>
        <end position="174"/>
    </location>
</feature>
<feature type="domain" description="N-acetylmuramoyl-L-alanine amidase" evidence="10">
    <location>
        <begin position="42"/>
        <end position="180"/>
    </location>
</feature>
<dbReference type="Gene3D" id="3.40.80.10">
    <property type="entry name" value="Peptidoglycan recognition protein-like"/>
    <property type="match status" value="1"/>
</dbReference>
<dbReference type="InterPro" id="IPR002502">
    <property type="entry name" value="Amidase_domain"/>
</dbReference>
<comment type="similarity">
    <text evidence="1 7">Belongs to the N-acetylmuramoyl-L-alanine amidase 2 family.</text>
</comment>
<gene>
    <name evidence="12" type="ORF">ABMA28_008777</name>
</gene>
<dbReference type="InterPro" id="IPR036505">
    <property type="entry name" value="Amidase/PGRP_sf"/>
</dbReference>
<dbReference type="FunFam" id="3.40.80.10:FF:000001">
    <property type="entry name" value="Peptidoglycan recognition protein 1"/>
    <property type="match status" value="1"/>
</dbReference>
<dbReference type="SUPFAM" id="SSF55846">
    <property type="entry name" value="N-acetylmuramoyl-L-alanine amidase-like"/>
    <property type="match status" value="1"/>
</dbReference>
<dbReference type="CDD" id="cd06583">
    <property type="entry name" value="PGRP"/>
    <property type="match status" value="1"/>
</dbReference>
<dbReference type="SMART" id="SM00644">
    <property type="entry name" value="Ami_2"/>
    <property type="match status" value="1"/>
</dbReference>
<dbReference type="InterPro" id="IPR017331">
    <property type="entry name" value="Peptidoglycan_recognition"/>
</dbReference>
<keyword evidence="3 7" id="KW-0399">Innate immunity</keyword>
<dbReference type="Pfam" id="PF01510">
    <property type="entry name" value="Amidase_2"/>
    <property type="match status" value="1"/>
</dbReference>
<evidence type="ECO:0000256" key="6">
    <source>
        <dbReference type="ARBA" id="ARBA00023157"/>
    </source>
</evidence>
<keyword evidence="4 9" id="KW-0732">Signal</keyword>
<evidence type="ECO:0000259" key="11">
    <source>
        <dbReference type="SMART" id="SM00701"/>
    </source>
</evidence>
<proteinExistence type="inferred from homology"/>
<comment type="subunit">
    <text evidence="2">Monomer.</text>
</comment>
<dbReference type="SMART" id="SM00701">
    <property type="entry name" value="PGRP"/>
    <property type="match status" value="1"/>
</dbReference>
<reference evidence="12 13" key="1">
    <citation type="submission" date="2024-06" db="EMBL/GenBank/DDBJ databases">
        <title>A chromosome-level genome assembly of beet webworm, Loxostege sticticalis.</title>
        <authorList>
            <person name="Zhang Y."/>
        </authorList>
    </citation>
    <scope>NUCLEOTIDE SEQUENCE [LARGE SCALE GENOMIC DNA]</scope>
    <source>
        <strain evidence="12">AQ028</strain>
        <tissue evidence="12">Male pupae</tissue>
    </source>
</reference>
<evidence type="ECO:0000256" key="9">
    <source>
        <dbReference type="SAM" id="SignalP"/>
    </source>
</evidence>
<evidence type="ECO:0000256" key="5">
    <source>
        <dbReference type="ARBA" id="ARBA00022859"/>
    </source>
</evidence>
<evidence type="ECO:0000256" key="3">
    <source>
        <dbReference type="ARBA" id="ARBA00022588"/>
    </source>
</evidence>
<protein>
    <recommendedName>
        <fullName evidence="7">Peptidoglycan-recognition protein</fullName>
    </recommendedName>
</protein>
<evidence type="ECO:0000256" key="4">
    <source>
        <dbReference type="ARBA" id="ARBA00022729"/>
    </source>
</evidence>
<feature type="chain" id="PRO_5044804098" description="Peptidoglycan-recognition protein" evidence="9">
    <location>
        <begin position="19"/>
        <end position="211"/>
    </location>
</feature>
<accession>A0ABD0SEL4</accession>
<organism evidence="12 13">
    <name type="scientific">Loxostege sticticalis</name>
    <name type="common">Beet webworm moth</name>
    <dbReference type="NCBI Taxonomy" id="481309"/>
    <lineage>
        <taxon>Eukaryota</taxon>
        <taxon>Metazoa</taxon>
        <taxon>Ecdysozoa</taxon>
        <taxon>Arthropoda</taxon>
        <taxon>Hexapoda</taxon>
        <taxon>Insecta</taxon>
        <taxon>Pterygota</taxon>
        <taxon>Neoptera</taxon>
        <taxon>Endopterygota</taxon>
        <taxon>Lepidoptera</taxon>
        <taxon>Glossata</taxon>
        <taxon>Ditrysia</taxon>
        <taxon>Pyraloidea</taxon>
        <taxon>Crambidae</taxon>
        <taxon>Pyraustinae</taxon>
        <taxon>Loxostege</taxon>
    </lineage>
</organism>
<dbReference type="PANTHER" id="PTHR11022">
    <property type="entry name" value="PEPTIDOGLYCAN RECOGNITION PROTEIN"/>
    <property type="match status" value="1"/>
</dbReference>
<keyword evidence="6" id="KW-1015">Disulfide bond</keyword>
<keyword evidence="5 7" id="KW-0391">Immunity</keyword>